<feature type="domain" description="MULE transposase" evidence="2">
    <location>
        <begin position="264"/>
        <end position="343"/>
    </location>
</feature>
<protein>
    <submittedName>
        <fullName evidence="3">Serine/threonine-protein phosphatase 7 long form-like protein</fullName>
    </submittedName>
</protein>
<dbReference type="Pfam" id="PF10536">
    <property type="entry name" value="PMD"/>
    <property type="match status" value="1"/>
</dbReference>
<evidence type="ECO:0000259" key="1">
    <source>
        <dbReference type="Pfam" id="PF10536"/>
    </source>
</evidence>
<name>A0A835CH96_9FABA</name>
<dbReference type="InterPro" id="IPR018289">
    <property type="entry name" value="MULE_transposase_dom"/>
</dbReference>
<dbReference type="Proteomes" id="UP000634136">
    <property type="component" value="Unassembled WGS sequence"/>
</dbReference>
<organism evidence="3 4">
    <name type="scientific">Senna tora</name>
    <dbReference type="NCBI Taxonomy" id="362788"/>
    <lineage>
        <taxon>Eukaryota</taxon>
        <taxon>Viridiplantae</taxon>
        <taxon>Streptophyta</taxon>
        <taxon>Embryophyta</taxon>
        <taxon>Tracheophyta</taxon>
        <taxon>Spermatophyta</taxon>
        <taxon>Magnoliopsida</taxon>
        <taxon>eudicotyledons</taxon>
        <taxon>Gunneridae</taxon>
        <taxon>Pentapetalae</taxon>
        <taxon>rosids</taxon>
        <taxon>fabids</taxon>
        <taxon>Fabales</taxon>
        <taxon>Fabaceae</taxon>
        <taxon>Caesalpinioideae</taxon>
        <taxon>Cassia clade</taxon>
        <taxon>Senna</taxon>
    </lineage>
</organism>
<dbReference type="PANTHER" id="PTHR46033:SF8">
    <property type="entry name" value="PROTEIN MAINTENANCE OF MERISTEMS-LIKE"/>
    <property type="match status" value="1"/>
</dbReference>
<evidence type="ECO:0000259" key="2">
    <source>
        <dbReference type="Pfam" id="PF10551"/>
    </source>
</evidence>
<dbReference type="InterPro" id="IPR019557">
    <property type="entry name" value="AminoTfrase-like_pln_mobile"/>
</dbReference>
<dbReference type="Pfam" id="PF10551">
    <property type="entry name" value="MULE"/>
    <property type="match status" value="1"/>
</dbReference>
<gene>
    <name evidence="3" type="ORF">G2W53_007404</name>
</gene>
<dbReference type="GO" id="GO:0010073">
    <property type="term" value="P:meristem maintenance"/>
    <property type="evidence" value="ECO:0007669"/>
    <property type="project" value="InterPro"/>
</dbReference>
<feature type="domain" description="Aminotransferase-like plant mobile" evidence="1">
    <location>
        <begin position="428"/>
        <end position="686"/>
    </location>
</feature>
<dbReference type="EMBL" id="JAAIUW010000003">
    <property type="protein sequence ID" value="KAF7838922.1"/>
    <property type="molecule type" value="Genomic_DNA"/>
</dbReference>
<evidence type="ECO:0000313" key="3">
    <source>
        <dbReference type="EMBL" id="KAF7838922.1"/>
    </source>
</evidence>
<reference evidence="3" key="1">
    <citation type="submission" date="2020-09" db="EMBL/GenBank/DDBJ databases">
        <title>Genome-Enabled Discovery of Anthraquinone Biosynthesis in Senna tora.</title>
        <authorList>
            <person name="Kang S.-H."/>
            <person name="Pandey R.P."/>
            <person name="Lee C.-M."/>
            <person name="Sim J.-S."/>
            <person name="Jeong J.-T."/>
            <person name="Choi B.-S."/>
            <person name="Jung M."/>
            <person name="Ginzburg D."/>
            <person name="Zhao K."/>
            <person name="Won S.Y."/>
            <person name="Oh T.-J."/>
            <person name="Yu Y."/>
            <person name="Kim N.-H."/>
            <person name="Lee O.R."/>
            <person name="Lee T.-H."/>
            <person name="Bashyal P."/>
            <person name="Kim T.-S."/>
            <person name="Lee W.-H."/>
            <person name="Kawkins C."/>
            <person name="Kim C.-K."/>
            <person name="Kim J.S."/>
            <person name="Ahn B.O."/>
            <person name="Rhee S.Y."/>
            <person name="Sohng J.K."/>
        </authorList>
    </citation>
    <scope>NUCLEOTIDE SEQUENCE</scope>
    <source>
        <tissue evidence="3">Leaf</tissue>
    </source>
</reference>
<comment type="caution">
    <text evidence="3">The sequence shown here is derived from an EMBL/GenBank/DDBJ whole genome shotgun (WGS) entry which is preliminary data.</text>
</comment>
<keyword evidence="4" id="KW-1185">Reference proteome</keyword>
<dbReference type="AlphaFoldDB" id="A0A835CH96"/>
<proteinExistence type="predicted"/>
<dbReference type="PANTHER" id="PTHR46033">
    <property type="entry name" value="PROTEIN MAIN-LIKE 2"/>
    <property type="match status" value="1"/>
</dbReference>
<dbReference type="InterPro" id="IPR044824">
    <property type="entry name" value="MAIN-like"/>
</dbReference>
<sequence>MNPLRYGQFHMGEDSDFQFVIERHLQICSEFGLMEFYVEISTHDINIDIENQLSFDYNTQLTPQTDQTLIASSSRLQIVGTCQPPTEDLGEFSDEDEYEASVPIRMSHQDKEDDNVWEDVVEEELANFYSQVDVERARGFTGDFGPRNDDVGELYEGMKFPTKAALRRHFGNECAWRLRATQKVNTYQWEITICPEKHKCVTMTLSQDHSKLDSDVIASFIISMVTLEPDVFVASIIERMNTQFNFEVSYKKAWLAKHKAITRVFDGNSNVVPLAFAIVEGETLEAWAWFLKRVRLHVVGDRQNICLISYRHPSILSAVIDPRTMWQPPYGHHVYCIRHLASNLNKKYSDSNLKDLFVNIDFHRMVVPRQTIIHPRPEDPSLLTLQNKHISEHVWQGYLERVLRCQRSSKDHPGLPPQPILNVLKQTGFYGVSRLRYFEFDNALVSALVERWRPETHTFHMTQGECTITLQDVAILLGLPCVGVPIVGRTDLPWATVCEGLLGQTPPEGKLKGQRLSMKWLDDTFSFANFPPNPTAVDIEHFTRAYILKLIGVYLMPDKSSKEVYLMYLPLLADLTAVRTFSWGSAVLAYLYRELCNATDPNTNDISGCMVLLHLWAWDRFPGLAPHETHFINPQLNIFGDLPPLGYRWTCIDVHYHQRYDTLKKYRLLLDSLKEDQIKWRPYDEDHTVFYVNLAWTNPSQKTLWT</sequence>
<evidence type="ECO:0000313" key="4">
    <source>
        <dbReference type="Proteomes" id="UP000634136"/>
    </source>
</evidence>
<accession>A0A835CH96</accession>